<name>A0A8J5KZ53_ZINOF</name>
<dbReference type="EMBL" id="JACMSC010000012">
    <property type="protein sequence ID" value="KAG6495925.1"/>
    <property type="molecule type" value="Genomic_DNA"/>
</dbReference>
<dbReference type="AlphaFoldDB" id="A0A8J5KZ53"/>
<reference evidence="1 2" key="1">
    <citation type="submission" date="2020-08" db="EMBL/GenBank/DDBJ databases">
        <title>Plant Genome Project.</title>
        <authorList>
            <person name="Zhang R.-G."/>
        </authorList>
    </citation>
    <scope>NUCLEOTIDE SEQUENCE [LARGE SCALE GENOMIC DNA]</scope>
    <source>
        <tissue evidence="1">Rhizome</tissue>
    </source>
</reference>
<gene>
    <name evidence="1" type="ORF">ZIOFF_043758</name>
</gene>
<evidence type="ECO:0000313" key="1">
    <source>
        <dbReference type="EMBL" id="KAG6495925.1"/>
    </source>
</evidence>
<proteinExistence type="predicted"/>
<dbReference type="PANTHER" id="PTHR35510:SF1">
    <property type="entry name" value="DBH-LIKE MONOOXYGENASE"/>
    <property type="match status" value="1"/>
</dbReference>
<dbReference type="PANTHER" id="PTHR35510">
    <property type="entry name" value="DBH-LIKE MONOOXYGENASE"/>
    <property type="match status" value="1"/>
</dbReference>
<dbReference type="OrthoDB" id="1937743at2759"/>
<organism evidence="1 2">
    <name type="scientific">Zingiber officinale</name>
    <name type="common">Ginger</name>
    <name type="synonym">Amomum zingiber</name>
    <dbReference type="NCBI Taxonomy" id="94328"/>
    <lineage>
        <taxon>Eukaryota</taxon>
        <taxon>Viridiplantae</taxon>
        <taxon>Streptophyta</taxon>
        <taxon>Embryophyta</taxon>
        <taxon>Tracheophyta</taxon>
        <taxon>Spermatophyta</taxon>
        <taxon>Magnoliopsida</taxon>
        <taxon>Liliopsida</taxon>
        <taxon>Zingiberales</taxon>
        <taxon>Zingiberaceae</taxon>
        <taxon>Zingiber</taxon>
    </lineage>
</organism>
<sequence length="245" mass="27688">MEMAGFASRKAKRKDLEEFYDEEMGHPLSCPATKIRRLDADMLSVMEENDTITVSRLPYLLPKEQLQDMEVVPTHNVATYHPNEERSLVIYNTPEALPVVPSDEPMVSFRMSSNLIHGIKNKLFKLQDQTVFNMDDKVAASNDSLALVPWVPRQESLNSYEFIATQFSDPQHDPMESEQAEAVLMEVEENKEQPGTLNLKQMRSSNGSNIALMVVGESKDQARSNELEVRRSSGNGSNIAWLINT</sequence>
<dbReference type="Proteomes" id="UP000734854">
    <property type="component" value="Unassembled WGS sequence"/>
</dbReference>
<evidence type="ECO:0000313" key="2">
    <source>
        <dbReference type="Proteomes" id="UP000734854"/>
    </source>
</evidence>
<accession>A0A8J5KZ53</accession>
<comment type="caution">
    <text evidence="1">The sequence shown here is derived from an EMBL/GenBank/DDBJ whole genome shotgun (WGS) entry which is preliminary data.</text>
</comment>
<keyword evidence="2" id="KW-1185">Reference proteome</keyword>
<protein>
    <submittedName>
        <fullName evidence="1">Uncharacterized protein</fullName>
    </submittedName>
</protein>